<feature type="domain" description="Aspartate/glutamate/uridylate kinase" evidence="11">
    <location>
        <begin position="10"/>
        <end position="212"/>
    </location>
</feature>
<dbReference type="Pfam" id="PF00696">
    <property type="entry name" value="AA_kinase"/>
    <property type="match status" value="1"/>
</dbReference>
<dbReference type="EC" id="2.7.4.22" evidence="3"/>
<keyword evidence="5" id="KW-0808">Transferase</keyword>
<dbReference type="SUPFAM" id="SSF53633">
    <property type="entry name" value="Carbamate kinase-like"/>
    <property type="match status" value="1"/>
</dbReference>
<evidence type="ECO:0000313" key="13">
    <source>
        <dbReference type="EMBL" id="KKQ37976.1"/>
    </source>
</evidence>
<evidence type="ECO:0000256" key="6">
    <source>
        <dbReference type="ARBA" id="ARBA00022741"/>
    </source>
</evidence>
<keyword evidence="8" id="KW-0067">ATP-binding</keyword>
<dbReference type="InterPro" id="IPR001048">
    <property type="entry name" value="Asp/Glu/Uridylate_kinase"/>
</dbReference>
<dbReference type="PANTHER" id="PTHR42833:SF4">
    <property type="entry name" value="URIDYLATE KINASE PUMPKIN, CHLOROPLASTIC"/>
    <property type="match status" value="1"/>
</dbReference>
<evidence type="ECO:0000256" key="7">
    <source>
        <dbReference type="ARBA" id="ARBA00022777"/>
    </source>
</evidence>
<dbReference type="AlphaFoldDB" id="A0A0G0KBL0"/>
<dbReference type="PANTHER" id="PTHR42833">
    <property type="entry name" value="URIDYLATE KINASE"/>
    <property type="match status" value="1"/>
</dbReference>
<comment type="similarity">
    <text evidence="2">Belongs to the UMP kinase family.</text>
</comment>
<evidence type="ECO:0000256" key="3">
    <source>
        <dbReference type="ARBA" id="ARBA00012899"/>
    </source>
</evidence>
<keyword evidence="6" id="KW-0547">Nucleotide-binding</keyword>
<gene>
    <name evidence="13" type="ORF">US54_C0021G0003</name>
</gene>
<evidence type="ECO:0000256" key="4">
    <source>
        <dbReference type="ARBA" id="ARBA00022490"/>
    </source>
</evidence>
<dbReference type="GO" id="GO:0006225">
    <property type="term" value="P:UDP biosynthetic process"/>
    <property type="evidence" value="ECO:0007669"/>
    <property type="project" value="TreeGrafter"/>
</dbReference>
<sequence>MIFDNQEPPIVISIGGSLLATQDGINTNFLKQFNLFVRKYIKRGKRFFLVAGGGVTARAYRDAGKEVIGGMTPDDLDWIGVHATRLNAHLLRTIFEDIAHSRIIENYDKKLRNWKEPLVIGAGWKPGWSTDYDAVILARDYGANLIINLSNIDWVYDKDPRIYTDARPIEKLTWGELEKIVGTEWSPGINAPFDPIAVQLARKHRLTVIVTNGENFKNLENIIEGDAFNGTVIQPYRIDASFYDREYYVGSKSGYRFGKRSSLLGKVFLGIANYYRAMFINFFLKPKNCLDVGCGTGDLVAMLRKFGIDAYGVEISNHALELADKSVRPFLKHADIVDLPFDTDKFDLVLTFDVLEHLERGKIKKAINETIRVSKKYIMHKIYTKENIWIRWFHSKDFSHLSIFGSRFWRRKFLEHPDAALLRNSVFHLPAMIESIFLLKKK</sequence>
<comment type="caution">
    <text evidence="13">The sequence shown here is derived from an EMBL/GenBank/DDBJ whole genome shotgun (WGS) entry which is preliminary data.</text>
</comment>
<accession>A0A0G0KBL0</accession>
<dbReference type="GO" id="GO:0008757">
    <property type="term" value="F:S-adenosylmethionine-dependent methyltransferase activity"/>
    <property type="evidence" value="ECO:0007669"/>
    <property type="project" value="InterPro"/>
</dbReference>
<dbReference type="CDD" id="cd02440">
    <property type="entry name" value="AdoMet_MTases"/>
    <property type="match status" value="1"/>
</dbReference>
<dbReference type="Gene3D" id="3.40.50.150">
    <property type="entry name" value="Vaccinia Virus protein VP39"/>
    <property type="match status" value="1"/>
</dbReference>
<dbReference type="Gene3D" id="3.40.1160.10">
    <property type="entry name" value="Acetylglutamate kinase-like"/>
    <property type="match status" value="1"/>
</dbReference>
<dbReference type="SUPFAM" id="SSF53335">
    <property type="entry name" value="S-adenosyl-L-methionine-dependent methyltransferases"/>
    <property type="match status" value="1"/>
</dbReference>
<dbReference type="InterPro" id="IPR036393">
    <property type="entry name" value="AceGlu_kinase-like_sf"/>
</dbReference>
<comment type="pathway">
    <text evidence="1">Pyrimidine metabolism; CTP biosynthesis via de novo pathway; UDP from UMP (UMPK route): step 1/1.</text>
</comment>
<evidence type="ECO:0000313" key="14">
    <source>
        <dbReference type="Proteomes" id="UP000034471"/>
    </source>
</evidence>
<evidence type="ECO:0000256" key="9">
    <source>
        <dbReference type="ARBA" id="ARBA00022975"/>
    </source>
</evidence>
<dbReference type="InterPro" id="IPR029063">
    <property type="entry name" value="SAM-dependent_MTases_sf"/>
</dbReference>
<evidence type="ECO:0000256" key="2">
    <source>
        <dbReference type="ARBA" id="ARBA00007614"/>
    </source>
</evidence>
<dbReference type="Proteomes" id="UP000034471">
    <property type="component" value="Unassembled WGS sequence"/>
</dbReference>
<dbReference type="STRING" id="1618481.US54_C0021G0003"/>
<evidence type="ECO:0000256" key="8">
    <source>
        <dbReference type="ARBA" id="ARBA00022840"/>
    </source>
</evidence>
<protein>
    <recommendedName>
        <fullName evidence="3">UMP kinase</fullName>
        <ecNumber evidence="3">2.7.4.22</ecNumber>
    </recommendedName>
    <alternativeName>
        <fullName evidence="10">Uridine monophosphate kinase</fullName>
    </alternativeName>
</protein>
<evidence type="ECO:0000256" key="5">
    <source>
        <dbReference type="ARBA" id="ARBA00022679"/>
    </source>
</evidence>
<dbReference type="InterPro" id="IPR011818">
    <property type="entry name" value="Uridylate_kinase_arch/spir"/>
</dbReference>
<name>A0A0G0KBL0_9BACT</name>
<dbReference type="Pfam" id="PF08241">
    <property type="entry name" value="Methyltransf_11"/>
    <property type="match status" value="1"/>
</dbReference>
<evidence type="ECO:0000256" key="1">
    <source>
        <dbReference type="ARBA" id="ARBA00004791"/>
    </source>
</evidence>
<organism evidence="13 14">
    <name type="scientific">Candidatus Roizmanbacteria bacterium GW2011_GWA2_37_7</name>
    <dbReference type="NCBI Taxonomy" id="1618481"/>
    <lineage>
        <taxon>Bacteria</taxon>
        <taxon>Candidatus Roizmaniibacteriota</taxon>
    </lineage>
</organism>
<dbReference type="GO" id="GO:0033862">
    <property type="term" value="F:UMP kinase activity"/>
    <property type="evidence" value="ECO:0007669"/>
    <property type="project" value="UniProtKB-EC"/>
</dbReference>
<evidence type="ECO:0000259" key="11">
    <source>
        <dbReference type="Pfam" id="PF00696"/>
    </source>
</evidence>
<keyword evidence="9" id="KW-0665">Pyrimidine biosynthesis</keyword>
<evidence type="ECO:0000256" key="10">
    <source>
        <dbReference type="ARBA" id="ARBA00032092"/>
    </source>
</evidence>
<dbReference type="NCBIfam" id="TIGR02076">
    <property type="entry name" value="pyrH_arch"/>
    <property type="match status" value="1"/>
</dbReference>
<feature type="domain" description="Methyltransferase type 11" evidence="12">
    <location>
        <begin position="290"/>
        <end position="375"/>
    </location>
</feature>
<proteinExistence type="inferred from homology"/>
<dbReference type="EMBL" id="LBTJ01000021">
    <property type="protein sequence ID" value="KKQ37976.1"/>
    <property type="molecule type" value="Genomic_DNA"/>
</dbReference>
<keyword evidence="7 13" id="KW-0418">Kinase</keyword>
<keyword evidence="4" id="KW-0963">Cytoplasm</keyword>
<evidence type="ECO:0000259" key="12">
    <source>
        <dbReference type="Pfam" id="PF08241"/>
    </source>
</evidence>
<dbReference type="InterPro" id="IPR013216">
    <property type="entry name" value="Methyltransf_11"/>
</dbReference>
<dbReference type="GO" id="GO:0005524">
    <property type="term" value="F:ATP binding"/>
    <property type="evidence" value="ECO:0007669"/>
    <property type="project" value="UniProtKB-KW"/>
</dbReference>
<reference evidence="13 14" key="1">
    <citation type="journal article" date="2015" name="Nature">
        <title>rRNA introns, odd ribosomes, and small enigmatic genomes across a large radiation of phyla.</title>
        <authorList>
            <person name="Brown C.T."/>
            <person name="Hug L.A."/>
            <person name="Thomas B.C."/>
            <person name="Sharon I."/>
            <person name="Castelle C.J."/>
            <person name="Singh A."/>
            <person name="Wilkins M.J."/>
            <person name="Williams K.H."/>
            <person name="Banfield J.F."/>
        </authorList>
    </citation>
    <scope>NUCLEOTIDE SEQUENCE [LARGE SCALE GENOMIC DNA]</scope>
</reference>